<dbReference type="PANTHER" id="PTHR41259">
    <property type="entry name" value="DOUBLE-STRAND BREAK REPAIR RAD50 ATPASE, PUTATIVE-RELATED"/>
    <property type="match status" value="1"/>
</dbReference>
<protein>
    <submittedName>
        <fullName evidence="2">Uncharacterized protein</fullName>
    </submittedName>
</protein>
<reference evidence="2" key="1">
    <citation type="submission" date="2021-04" db="EMBL/GenBank/DDBJ databases">
        <title>Whole genome sequencing of Enterococci isolates from hospitalized patients.</title>
        <authorList>
            <person name="Ogoti B.M."/>
            <person name="Onyambu F.G."/>
        </authorList>
    </citation>
    <scope>NUCLEOTIDE SEQUENCE</scope>
    <source>
        <strain evidence="2">242</strain>
    </source>
</reference>
<keyword evidence="1" id="KW-0175">Coiled coil</keyword>
<sequence length="110" mass="12535">MSKYLLSAGLIGNDKLLEAETKLQKELDSRFKPSGQKPLLNVKMKELKELQKKVKASEEEQQSYTALLQEEAKLKEELSKVTGDIQEIEENLVNVSAFCELNPWLKNRGN</sequence>
<gene>
    <name evidence="2" type="ORF">KEH51_21560</name>
</gene>
<accession>A0A941FJ14</accession>
<evidence type="ECO:0000313" key="3">
    <source>
        <dbReference type="Proteomes" id="UP000680045"/>
    </source>
</evidence>
<evidence type="ECO:0000313" key="2">
    <source>
        <dbReference type="EMBL" id="MBR8645658.1"/>
    </source>
</evidence>
<proteinExistence type="predicted"/>
<organism evidence="2 3">
    <name type="scientific">Peribacillus frigoritolerans</name>
    <dbReference type="NCBI Taxonomy" id="450367"/>
    <lineage>
        <taxon>Bacteria</taxon>
        <taxon>Bacillati</taxon>
        <taxon>Bacillota</taxon>
        <taxon>Bacilli</taxon>
        <taxon>Bacillales</taxon>
        <taxon>Bacillaceae</taxon>
        <taxon>Peribacillus</taxon>
    </lineage>
</organism>
<feature type="coiled-coil region" evidence="1">
    <location>
        <begin position="40"/>
        <end position="91"/>
    </location>
</feature>
<dbReference type="Proteomes" id="UP000680045">
    <property type="component" value="Unassembled WGS sequence"/>
</dbReference>
<evidence type="ECO:0000256" key="1">
    <source>
        <dbReference type="SAM" id="Coils"/>
    </source>
</evidence>
<name>A0A941FJ14_9BACI</name>
<dbReference type="AlphaFoldDB" id="A0A941FJ14"/>
<comment type="caution">
    <text evidence="2">The sequence shown here is derived from an EMBL/GenBank/DDBJ whole genome shotgun (WGS) entry which is preliminary data.</text>
</comment>
<dbReference type="EMBL" id="JAGTPW010000046">
    <property type="protein sequence ID" value="MBR8645658.1"/>
    <property type="molecule type" value="Genomic_DNA"/>
</dbReference>
<dbReference type="PANTHER" id="PTHR41259:SF1">
    <property type="entry name" value="DOUBLE-STRAND BREAK REPAIR RAD50 ATPASE, PUTATIVE-RELATED"/>
    <property type="match status" value="1"/>
</dbReference>